<accession>A0AAW6XRT3</accession>
<evidence type="ECO:0000256" key="1">
    <source>
        <dbReference type="SAM" id="MobiDB-lite"/>
    </source>
</evidence>
<dbReference type="EMBL" id="JASOIH010000024">
    <property type="protein sequence ID" value="MDK6900353.1"/>
    <property type="molecule type" value="Genomic_DNA"/>
</dbReference>
<evidence type="ECO:0000313" key="3">
    <source>
        <dbReference type="Proteomes" id="UP001230629"/>
    </source>
</evidence>
<organism evidence="2 3">
    <name type="scientific">Streptococcus agalactiae</name>
    <dbReference type="NCBI Taxonomy" id="1311"/>
    <lineage>
        <taxon>Bacteria</taxon>
        <taxon>Bacillati</taxon>
        <taxon>Bacillota</taxon>
        <taxon>Bacilli</taxon>
        <taxon>Lactobacillales</taxon>
        <taxon>Streptococcaceae</taxon>
        <taxon>Streptococcus</taxon>
    </lineage>
</organism>
<comment type="caution">
    <text evidence="2">The sequence shown here is derived from an EMBL/GenBank/DDBJ whole genome shotgun (WGS) entry which is preliminary data.</text>
</comment>
<feature type="compositionally biased region" description="Polar residues" evidence="1">
    <location>
        <begin position="172"/>
        <end position="186"/>
    </location>
</feature>
<dbReference type="Proteomes" id="UP001230629">
    <property type="component" value="Unassembled WGS sequence"/>
</dbReference>
<reference evidence="2" key="1">
    <citation type="submission" date="2023-05" db="EMBL/GenBank/DDBJ databases">
        <title>Cataloging the Phylogenetic Diversity of Human Bladder Bacteria.</title>
        <authorList>
            <person name="Du J."/>
        </authorList>
    </citation>
    <scope>NUCLEOTIDE SEQUENCE</scope>
    <source>
        <strain evidence="2">UMB8703</strain>
    </source>
</reference>
<proteinExistence type="predicted"/>
<dbReference type="AlphaFoldDB" id="A0AAW6XRT3"/>
<name>A0AAW6XRT3_STRAG</name>
<sequence>MAENDVKNAKLGMSYEYGLDVDLAYPEETPNWQPLRFATKIAPDADPNEKDAATYDDLGADHPINVGDKWSVDLEVRQYRLPDGSYLPEIEKFRNAAMPGKRGKEATVHVRYYDKPAGGPGNPTEAYEGLVTVKFNRGADGVADIGGHSIKCKGLGPRTPIKNPWDGKKLNTPATPTVTPSGPESH</sequence>
<dbReference type="NCBIfam" id="NF047353">
    <property type="entry name" value="tube_lmo2291"/>
    <property type="match status" value="1"/>
</dbReference>
<gene>
    <name evidence="2" type="ORF">QP229_10385</name>
</gene>
<protein>
    <submittedName>
        <fullName evidence="2">Uncharacterized protein</fullName>
    </submittedName>
</protein>
<evidence type="ECO:0000313" key="2">
    <source>
        <dbReference type="EMBL" id="MDK6900353.1"/>
    </source>
</evidence>
<feature type="region of interest" description="Disordered" evidence="1">
    <location>
        <begin position="147"/>
        <end position="186"/>
    </location>
</feature>
<dbReference type="RefSeq" id="WP_048707054.1">
    <property type="nucleotide sequence ID" value="NZ_JASODX010000095.1"/>
</dbReference>